<reference evidence="2 3" key="1">
    <citation type="submission" date="2016-04" db="EMBL/GenBank/DDBJ databases">
        <title>Peptidophaga gingivicola gen. nov., sp. nov., isolated from human subgingival plaque.</title>
        <authorList>
            <person name="Beall C.J."/>
            <person name="Mokrzan E.M."/>
            <person name="Griffen A.L."/>
            <person name="Leys E.J."/>
        </authorList>
    </citation>
    <scope>NUCLEOTIDE SEQUENCE [LARGE SCALE GENOMIC DNA]</scope>
    <source>
        <strain evidence="2 3">BA112</strain>
    </source>
</reference>
<evidence type="ECO:0000256" key="1">
    <source>
        <dbReference type="SAM" id="MobiDB-lite"/>
    </source>
</evidence>
<feature type="compositionally biased region" description="Basic and acidic residues" evidence="1">
    <location>
        <begin position="233"/>
        <end position="246"/>
    </location>
</feature>
<protein>
    <submittedName>
        <fullName evidence="2">Uncharacterized protein</fullName>
    </submittedName>
</protein>
<sequence length="608" mass="67238">MAAKLIESLSLGREEFLVCERLLMRGNGIEQVLLGLKQNVNLVNDMIRELEPFASLESISRAQATLKLYCQGNTNLLRFLPDYKEDLSSSLAILGLLLLYSKDSSSSLANAKGYVRAISRACSEGFVPEEKWKSAEAVARGSSMAEVAQKEGVARETVRYRLSGLYPLVTIRKVKEAWRIVKMTQDKGDLDEGNDSQTEAAAPGNEGSDETDETVRKEEDSGVKGDTAGEGGDTARKNDEAPRESDATAGKGAAQESAKKRRKGKNSSRKGDDETSSYAQGRGSVARDPIAMSLAVRRARDDSDARAAKRDELWDLALRTANSEGGVAPEADQRHAAKGEPSEASPKPERREEGPLAGLPPVEERKVTRRNGGRTFSDEDCWAAVVEYMSLDDRTHSGGDYARYSRDIDGMPALITVKGRLGLHWAELAETANRLLAGRIRPDEEEWARDVMTPRKWENYVRKARGSGASRRFAIELVKQCIAERGPYITHVIYTDWAEERGNTPSHALVSISGMSWNSLVKAAGGYSGRRNIGMWTKEEILKLVALYIKQEKSRGEEPSIEGYSSWVRKQTVPLPNIVLVTKRVGSWVEAVKRASRYLRTDDRPLLQ</sequence>
<name>A0A179B5U9_9ACTO</name>
<feature type="region of interest" description="Disordered" evidence="1">
    <location>
        <begin position="187"/>
        <end position="286"/>
    </location>
</feature>
<keyword evidence="3" id="KW-1185">Reference proteome</keyword>
<feature type="compositionally biased region" description="Basic and acidic residues" evidence="1">
    <location>
        <begin position="213"/>
        <end position="223"/>
    </location>
</feature>
<accession>A0A179B5U9</accession>
<organism evidence="2 3">
    <name type="scientific">Peptidiphaga gingivicola</name>
    <dbReference type="NCBI Taxonomy" id="2741497"/>
    <lineage>
        <taxon>Bacteria</taxon>
        <taxon>Bacillati</taxon>
        <taxon>Actinomycetota</taxon>
        <taxon>Actinomycetes</taxon>
        <taxon>Actinomycetales</taxon>
        <taxon>Actinomycetaceae</taxon>
        <taxon>Peptidiphaga</taxon>
    </lineage>
</organism>
<dbReference type="Proteomes" id="UP000078368">
    <property type="component" value="Unassembled WGS sequence"/>
</dbReference>
<dbReference type="EMBL" id="LVZK01000001">
    <property type="protein sequence ID" value="OAP86414.1"/>
    <property type="molecule type" value="Genomic_DNA"/>
</dbReference>
<evidence type="ECO:0000313" key="2">
    <source>
        <dbReference type="EMBL" id="OAP86414.1"/>
    </source>
</evidence>
<gene>
    <name evidence="2" type="ORF">A4H34_04515</name>
</gene>
<comment type="caution">
    <text evidence="2">The sequence shown here is derived from an EMBL/GenBank/DDBJ whole genome shotgun (WGS) entry which is preliminary data.</text>
</comment>
<evidence type="ECO:0000313" key="3">
    <source>
        <dbReference type="Proteomes" id="UP000078368"/>
    </source>
</evidence>
<feature type="compositionally biased region" description="Basic and acidic residues" evidence="1">
    <location>
        <begin position="331"/>
        <end position="354"/>
    </location>
</feature>
<feature type="region of interest" description="Disordered" evidence="1">
    <location>
        <begin position="324"/>
        <end position="373"/>
    </location>
</feature>
<dbReference type="AlphaFoldDB" id="A0A179B5U9"/>
<feature type="compositionally biased region" description="Basic residues" evidence="1">
    <location>
        <begin position="259"/>
        <end position="268"/>
    </location>
</feature>
<proteinExistence type="predicted"/>